<evidence type="ECO:0000256" key="1">
    <source>
        <dbReference type="ARBA" id="ARBA00022723"/>
    </source>
</evidence>
<evidence type="ECO:0000313" key="5">
    <source>
        <dbReference type="EMBL" id="NOU61675.1"/>
    </source>
</evidence>
<dbReference type="Proteomes" id="UP000732105">
    <property type="component" value="Unassembled WGS sequence"/>
</dbReference>
<keyword evidence="1" id="KW-0479">Metal-binding</keyword>
<dbReference type="InterPro" id="IPR040086">
    <property type="entry name" value="MJ0683-like"/>
</dbReference>
<dbReference type="InterPro" id="IPR007197">
    <property type="entry name" value="rSAM"/>
</dbReference>
<keyword evidence="2" id="KW-0408">Iron</keyword>
<proteinExistence type="predicted"/>
<protein>
    <submittedName>
        <fullName evidence="5">Radical SAM protein</fullName>
    </submittedName>
</protein>
<dbReference type="EMBL" id="RZNH01000039">
    <property type="protein sequence ID" value="NOU61675.1"/>
    <property type="molecule type" value="Genomic_DNA"/>
</dbReference>
<evidence type="ECO:0000256" key="3">
    <source>
        <dbReference type="ARBA" id="ARBA00023014"/>
    </source>
</evidence>
<dbReference type="SFLD" id="SFLDG01084">
    <property type="entry name" value="Uncharacterised_Radical_SAM_Su"/>
    <property type="match status" value="1"/>
</dbReference>
<dbReference type="InterPro" id="IPR006638">
    <property type="entry name" value="Elp3/MiaA/NifB-like_rSAM"/>
</dbReference>
<dbReference type="Gene3D" id="3.80.30.30">
    <property type="match status" value="1"/>
</dbReference>
<keyword evidence="6" id="KW-1185">Reference proteome</keyword>
<name>A0ABX1WZX1_9BACT</name>
<comment type="caution">
    <text evidence="5">The sequence shown here is derived from an EMBL/GenBank/DDBJ whole genome shotgun (WGS) entry which is preliminary data.</text>
</comment>
<accession>A0ABX1WZX1</accession>
<dbReference type="PANTHER" id="PTHR43432">
    <property type="entry name" value="SLR0285 PROTEIN"/>
    <property type="match status" value="1"/>
</dbReference>
<evidence type="ECO:0000256" key="2">
    <source>
        <dbReference type="ARBA" id="ARBA00023004"/>
    </source>
</evidence>
<dbReference type="CDD" id="cd01335">
    <property type="entry name" value="Radical_SAM"/>
    <property type="match status" value="1"/>
</dbReference>
<dbReference type="InterPro" id="IPR058240">
    <property type="entry name" value="rSAM_sf"/>
</dbReference>
<sequence>MQTVEYRKSDILVTEKTARSILSNSKVHTYALNAYNGCEHACSYCYARFMMKYTKHEEPWGQFVDVKTNAAELLKKEVLKKQKGKVWISGTCDPYQPLEKEYEITRACLQVLAEKDWPVIIQTRSPLVLRDLDLFQQFTKIEIGLSIPTGNDRVREIFEPSAPVIDERIKALKELHVAGLRTYAMIAPLLPRTENLVTSLEGVVDYIIVDKLNYHYADHIFKKLNREQYLRKEYFRQAANCIQAECKKRSIECRIVF</sequence>
<reference evidence="5 6" key="1">
    <citation type="submission" date="2018-12" db="EMBL/GenBank/DDBJ databases">
        <title>Marinifilum JC070 sp. nov., a marine bacterium isolated from Yongle Blue Hole in the South China Sea.</title>
        <authorList>
            <person name="Fu T."/>
        </authorList>
    </citation>
    <scope>NUCLEOTIDE SEQUENCE [LARGE SCALE GENOMIC DNA]</scope>
    <source>
        <strain evidence="5 6">JC070</strain>
    </source>
</reference>
<dbReference type="RefSeq" id="WP_171596936.1">
    <property type="nucleotide sequence ID" value="NZ_RZNH01000039.1"/>
</dbReference>
<organism evidence="5 6">
    <name type="scientific">Marinifilum caeruleilacunae</name>
    <dbReference type="NCBI Taxonomy" id="2499076"/>
    <lineage>
        <taxon>Bacteria</taxon>
        <taxon>Pseudomonadati</taxon>
        <taxon>Bacteroidota</taxon>
        <taxon>Bacteroidia</taxon>
        <taxon>Marinilabiliales</taxon>
        <taxon>Marinifilaceae</taxon>
    </lineage>
</organism>
<evidence type="ECO:0000313" key="6">
    <source>
        <dbReference type="Proteomes" id="UP000732105"/>
    </source>
</evidence>
<feature type="domain" description="Elp3/MiaA/NifB-like radical SAM core" evidence="4">
    <location>
        <begin position="28"/>
        <end position="237"/>
    </location>
</feature>
<keyword evidence="3" id="KW-0411">Iron-sulfur</keyword>
<dbReference type="Gene3D" id="3.40.50.12110">
    <property type="match status" value="1"/>
</dbReference>
<dbReference type="PANTHER" id="PTHR43432:SF6">
    <property type="entry name" value="RADICAL SAM CORE DOMAIN-CONTAINING PROTEIN"/>
    <property type="match status" value="1"/>
</dbReference>
<dbReference type="SMART" id="SM00729">
    <property type="entry name" value="Elp3"/>
    <property type="match status" value="1"/>
</dbReference>
<dbReference type="Pfam" id="PF04055">
    <property type="entry name" value="Radical_SAM"/>
    <property type="match status" value="1"/>
</dbReference>
<evidence type="ECO:0000259" key="4">
    <source>
        <dbReference type="SMART" id="SM00729"/>
    </source>
</evidence>
<dbReference type="SFLD" id="SFLDS00029">
    <property type="entry name" value="Radical_SAM"/>
    <property type="match status" value="1"/>
</dbReference>
<gene>
    <name evidence="5" type="ORF">ELS83_17885</name>
</gene>
<dbReference type="SUPFAM" id="SSF102114">
    <property type="entry name" value="Radical SAM enzymes"/>
    <property type="match status" value="1"/>
</dbReference>